<keyword evidence="3" id="KW-1185">Reference proteome</keyword>
<evidence type="ECO:0000313" key="2">
    <source>
        <dbReference type="EMBL" id="MBP1466737.1"/>
    </source>
</evidence>
<evidence type="ECO:0008006" key="4">
    <source>
        <dbReference type="Google" id="ProtNLM"/>
    </source>
</evidence>
<sequence>MTSQATERTLNHVRLVGTLDTQTISRREAANRPEVVASSPGERPRATLVQRVNDVQGTEQRAVLQVPSPFGKPFQITLHLEGNVAGSELLTDAAPGTLLAAEGELEWVQTTDPRYALDLTERGRRASELHFRARSLALATADDEPGCDVWLTGTVLTTTRILRHPDRPVRIAVTTVRVVVERTRRHSRARLSEPANVAVAIPLDHPDAPNLMRAGNEVCIEGMLERYLVPLRGVEVDRAVAALDASWPDEQAAARSPQALRDAERRYARQRRRLQETTRTRVIAGYVALTAGSPASVAEAQALRSAQQRARQDDRRARQRPRRIVAAQAGPEDPTDDVIAAPTDQAAQDGTPAASTLADQAAQDTLTTTPSHGPAEARLADTPAPTEEATQATFTDADAPNEEVTGAVTSAVTSVSIPARTSKPRTPDRQELTKDV</sequence>
<feature type="region of interest" description="Disordered" evidence="1">
    <location>
        <begin position="364"/>
        <end position="436"/>
    </location>
</feature>
<reference evidence="2 3" key="1">
    <citation type="submission" date="2021-03" db="EMBL/GenBank/DDBJ databases">
        <authorList>
            <person name="Grouzdev D.S."/>
        </authorList>
    </citation>
    <scope>NUCLEOTIDE SEQUENCE [LARGE SCALE GENOMIC DNA]</scope>
    <source>
        <strain evidence="2 3">M50-1</strain>
    </source>
</reference>
<accession>A0ABS4DBB3</accession>
<feature type="compositionally biased region" description="Low complexity" evidence="1">
    <location>
        <begin position="404"/>
        <end position="416"/>
    </location>
</feature>
<dbReference type="EMBL" id="SIJK02000023">
    <property type="protein sequence ID" value="MBP1466737.1"/>
    <property type="molecule type" value="Genomic_DNA"/>
</dbReference>
<gene>
    <name evidence="2" type="ORF">EYB53_013555</name>
</gene>
<comment type="caution">
    <text evidence="2">The sequence shown here is derived from an EMBL/GenBank/DDBJ whole genome shotgun (WGS) entry which is preliminary data.</text>
</comment>
<name>A0ABS4DBB3_9CHLR</name>
<protein>
    <recommendedName>
        <fullName evidence="4">Single-stranded DNA-binding protein</fullName>
    </recommendedName>
</protein>
<feature type="region of interest" description="Disordered" evidence="1">
    <location>
        <begin position="300"/>
        <end position="339"/>
    </location>
</feature>
<evidence type="ECO:0000313" key="3">
    <source>
        <dbReference type="Proteomes" id="UP001193081"/>
    </source>
</evidence>
<feature type="compositionally biased region" description="Low complexity" evidence="1">
    <location>
        <begin position="300"/>
        <end position="309"/>
    </location>
</feature>
<evidence type="ECO:0000256" key="1">
    <source>
        <dbReference type="SAM" id="MobiDB-lite"/>
    </source>
</evidence>
<feature type="compositionally biased region" description="Basic and acidic residues" evidence="1">
    <location>
        <begin position="425"/>
        <end position="436"/>
    </location>
</feature>
<organism evidence="2 3">
    <name type="scientific">Candidatus Chloroploca mongolica</name>
    <dbReference type="NCBI Taxonomy" id="2528176"/>
    <lineage>
        <taxon>Bacteria</taxon>
        <taxon>Bacillati</taxon>
        <taxon>Chloroflexota</taxon>
        <taxon>Chloroflexia</taxon>
        <taxon>Chloroflexales</taxon>
        <taxon>Chloroflexineae</taxon>
        <taxon>Oscillochloridaceae</taxon>
        <taxon>Candidatus Chloroploca</taxon>
    </lineage>
</organism>
<dbReference type="Proteomes" id="UP001193081">
    <property type="component" value="Unassembled WGS sequence"/>
</dbReference>
<feature type="region of interest" description="Disordered" evidence="1">
    <location>
        <begin position="24"/>
        <end position="43"/>
    </location>
</feature>
<proteinExistence type="predicted"/>
<dbReference type="RefSeq" id="WP_135478766.1">
    <property type="nucleotide sequence ID" value="NZ_SIJK02000023.1"/>
</dbReference>
<feature type="compositionally biased region" description="Low complexity" evidence="1">
    <location>
        <begin position="380"/>
        <end position="393"/>
    </location>
</feature>